<evidence type="ECO:0000259" key="10">
    <source>
        <dbReference type="Pfam" id="PF01694"/>
    </source>
</evidence>
<dbReference type="EMBL" id="VIIS01001797">
    <property type="protein sequence ID" value="KAF0292754.1"/>
    <property type="molecule type" value="Genomic_DNA"/>
</dbReference>
<keyword evidence="6" id="KW-0378">Hydrolase</keyword>
<dbReference type="SUPFAM" id="SSF144091">
    <property type="entry name" value="Rhomboid-like"/>
    <property type="match status" value="1"/>
</dbReference>
<evidence type="ECO:0000256" key="1">
    <source>
        <dbReference type="ARBA" id="ARBA00000156"/>
    </source>
</evidence>
<keyword evidence="8 9" id="KW-0472">Membrane</keyword>
<dbReference type="PANTHER" id="PTHR43731">
    <property type="entry name" value="RHOMBOID PROTEASE"/>
    <property type="match status" value="1"/>
</dbReference>
<dbReference type="OrthoDB" id="10260614at2759"/>
<keyword evidence="5 9" id="KW-0812">Transmembrane</keyword>
<evidence type="ECO:0000313" key="12">
    <source>
        <dbReference type="Proteomes" id="UP000440578"/>
    </source>
</evidence>
<dbReference type="GO" id="GO:0016020">
    <property type="term" value="C:membrane"/>
    <property type="evidence" value="ECO:0007669"/>
    <property type="project" value="UniProtKB-SubCell"/>
</dbReference>
<dbReference type="InterPro" id="IPR035952">
    <property type="entry name" value="Rhomboid-like_sf"/>
</dbReference>
<feature type="transmembrane region" description="Helical" evidence="9">
    <location>
        <begin position="186"/>
        <end position="206"/>
    </location>
</feature>
<feature type="transmembrane region" description="Helical" evidence="9">
    <location>
        <begin position="64"/>
        <end position="87"/>
    </location>
</feature>
<dbReference type="AlphaFoldDB" id="A0A6A4VMI5"/>
<feature type="transmembrane region" description="Helical" evidence="9">
    <location>
        <begin position="236"/>
        <end position="256"/>
    </location>
</feature>
<evidence type="ECO:0000256" key="6">
    <source>
        <dbReference type="ARBA" id="ARBA00022801"/>
    </source>
</evidence>
<evidence type="ECO:0000256" key="7">
    <source>
        <dbReference type="ARBA" id="ARBA00022989"/>
    </source>
</evidence>
<dbReference type="FunFam" id="1.20.1540.10:FF:000012">
    <property type="entry name" value="Rhomboid family protein"/>
    <property type="match status" value="1"/>
</dbReference>
<dbReference type="PANTHER" id="PTHR43731:SF14">
    <property type="entry name" value="PRESENILIN-ASSOCIATED RHOMBOID-LIKE PROTEIN, MITOCHONDRIAL"/>
    <property type="match status" value="1"/>
</dbReference>
<dbReference type="InterPro" id="IPR022764">
    <property type="entry name" value="Peptidase_S54_rhomboid_dom"/>
</dbReference>
<dbReference type="Proteomes" id="UP000440578">
    <property type="component" value="Unassembled WGS sequence"/>
</dbReference>
<organism evidence="11 12">
    <name type="scientific">Amphibalanus amphitrite</name>
    <name type="common">Striped barnacle</name>
    <name type="synonym">Balanus amphitrite</name>
    <dbReference type="NCBI Taxonomy" id="1232801"/>
    <lineage>
        <taxon>Eukaryota</taxon>
        <taxon>Metazoa</taxon>
        <taxon>Ecdysozoa</taxon>
        <taxon>Arthropoda</taxon>
        <taxon>Crustacea</taxon>
        <taxon>Multicrustacea</taxon>
        <taxon>Cirripedia</taxon>
        <taxon>Thoracica</taxon>
        <taxon>Thoracicalcarea</taxon>
        <taxon>Balanomorpha</taxon>
        <taxon>Balanoidea</taxon>
        <taxon>Balanidae</taxon>
        <taxon>Amphibalaninae</taxon>
        <taxon>Amphibalanus</taxon>
    </lineage>
</organism>
<feature type="domain" description="Peptidase S54 rhomboid" evidence="10">
    <location>
        <begin position="177"/>
        <end position="314"/>
    </location>
</feature>
<gene>
    <name evidence="11" type="primary">PARL</name>
    <name evidence="11" type="ORF">FJT64_000141</name>
</gene>
<feature type="transmembrane region" description="Helical" evidence="9">
    <location>
        <begin position="296"/>
        <end position="314"/>
    </location>
</feature>
<feature type="transmembrane region" description="Helical" evidence="9">
    <location>
        <begin position="135"/>
        <end position="152"/>
    </location>
</feature>
<proteinExistence type="inferred from homology"/>
<feature type="transmembrane region" description="Helical" evidence="9">
    <location>
        <begin position="213"/>
        <end position="230"/>
    </location>
</feature>
<evidence type="ECO:0000256" key="3">
    <source>
        <dbReference type="ARBA" id="ARBA00009045"/>
    </source>
</evidence>
<comment type="catalytic activity">
    <reaction evidence="1">
        <text>Cleaves type-1 transmembrane domains using a catalytic dyad composed of serine and histidine that are contributed by different transmembrane domains.</text>
        <dbReference type="EC" id="3.4.21.105"/>
    </reaction>
</comment>
<dbReference type="InterPro" id="IPR050925">
    <property type="entry name" value="Rhomboid_protease_S54"/>
</dbReference>
<keyword evidence="7 9" id="KW-1133">Transmembrane helix</keyword>
<comment type="caution">
    <text evidence="11">The sequence shown here is derived from an EMBL/GenBank/DDBJ whole genome shotgun (WGS) entry which is preliminary data.</text>
</comment>
<sequence length="341" mass="38278">MLRNIGRTFLPAACRLAVNSTAPSNASHRQIYRSFHTGGRLLARFGKRPVEPSPSQNTFTWGKFAHATAFTVVGAGSFFAGCVIWEYEEVRAVMRRHMERGPLWARRPFEPGEKWGEWRAQLSLWWASQTEGQKVFWPICLVNVLVFGAWKIPSLAPTMLRYFASSPASRGFRLPMLLSGFSHYSFIHLAVNMFVLHSFSTSAVILLGKEQFLGLYLSGALTSSLASYLYKMFVFSPAVSLGASGAIMAILGYVCTESPDSRLAIVLLPMLTFTAGTAIKALVAFDVLGAALRWQLFDHAAHLGGTLFGIYWAMHGRQHIWEKREPLIRWYHNLREAGKRR</sequence>
<evidence type="ECO:0000256" key="8">
    <source>
        <dbReference type="ARBA" id="ARBA00023136"/>
    </source>
</evidence>
<feature type="transmembrane region" description="Helical" evidence="9">
    <location>
        <begin position="263"/>
        <end position="284"/>
    </location>
</feature>
<reference evidence="11 12" key="1">
    <citation type="submission" date="2019-07" db="EMBL/GenBank/DDBJ databases">
        <title>Draft genome assembly of a fouling barnacle, Amphibalanus amphitrite (Darwin, 1854): The first reference genome for Thecostraca.</title>
        <authorList>
            <person name="Kim W."/>
        </authorList>
    </citation>
    <scope>NUCLEOTIDE SEQUENCE [LARGE SCALE GENOMIC DNA]</scope>
    <source>
        <strain evidence="11">SNU_AA5</strain>
        <tissue evidence="11">Soma without cirri and trophi</tissue>
    </source>
</reference>
<protein>
    <recommendedName>
        <fullName evidence="4">rhomboid protease</fullName>
        <ecNumber evidence="4">3.4.21.105</ecNumber>
    </recommendedName>
</protein>
<dbReference type="EC" id="3.4.21.105" evidence="4"/>
<dbReference type="GO" id="GO:0004252">
    <property type="term" value="F:serine-type endopeptidase activity"/>
    <property type="evidence" value="ECO:0007669"/>
    <property type="project" value="InterPro"/>
</dbReference>
<evidence type="ECO:0000256" key="2">
    <source>
        <dbReference type="ARBA" id="ARBA00004141"/>
    </source>
</evidence>
<evidence type="ECO:0000313" key="11">
    <source>
        <dbReference type="EMBL" id="KAF0292754.1"/>
    </source>
</evidence>
<dbReference type="Gene3D" id="1.20.1540.10">
    <property type="entry name" value="Rhomboid-like"/>
    <property type="match status" value="1"/>
</dbReference>
<keyword evidence="12" id="KW-1185">Reference proteome</keyword>
<evidence type="ECO:0000256" key="9">
    <source>
        <dbReference type="SAM" id="Phobius"/>
    </source>
</evidence>
<dbReference type="GO" id="GO:0006465">
    <property type="term" value="P:signal peptide processing"/>
    <property type="evidence" value="ECO:0007669"/>
    <property type="project" value="TreeGrafter"/>
</dbReference>
<comment type="subcellular location">
    <subcellularLocation>
        <location evidence="2">Membrane</location>
        <topology evidence="2">Multi-pass membrane protein</topology>
    </subcellularLocation>
</comment>
<accession>A0A6A4VMI5</accession>
<evidence type="ECO:0000256" key="5">
    <source>
        <dbReference type="ARBA" id="ARBA00022692"/>
    </source>
</evidence>
<name>A0A6A4VMI5_AMPAM</name>
<dbReference type="Pfam" id="PF01694">
    <property type="entry name" value="Rhomboid"/>
    <property type="match status" value="1"/>
</dbReference>
<comment type="similarity">
    <text evidence="3">Belongs to the peptidase S54 family.</text>
</comment>
<evidence type="ECO:0000256" key="4">
    <source>
        <dbReference type="ARBA" id="ARBA00013039"/>
    </source>
</evidence>